<proteinExistence type="predicted"/>
<reference evidence="2" key="1">
    <citation type="submission" date="2024-06" db="EMBL/GenBank/DDBJ databases">
        <authorList>
            <person name="Coelho C."/>
            <person name="Bento M."/>
            <person name="Garcia E."/>
            <person name="Camelo A."/>
            <person name="Brandao I."/>
            <person name="Espirito Santo C."/>
            <person name="Trovao J."/>
            <person name="Verissimo A."/>
            <person name="Costa J."/>
            <person name="Tiago I."/>
        </authorList>
    </citation>
    <scope>NUCLEOTIDE SEQUENCE</scope>
    <source>
        <strain evidence="2">KWT182</strain>
    </source>
</reference>
<organism evidence="2">
    <name type="scientific">Acerihabitans sp. KWT182</name>
    <dbReference type="NCBI Taxonomy" id="3157919"/>
    <lineage>
        <taxon>Bacteria</taxon>
        <taxon>Pseudomonadati</taxon>
        <taxon>Pseudomonadota</taxon>
        <taxon>Gammaproteobacteria</taxon>
        <taxon>Enterobacterales</taxon>
        <taxon>Pectobacteriaceae</taxon>
        <taxon>Acerihabitans</taxon>
    </lineage>
</organism>
<dbReference type="EMBL" id="CP157947">
    <property type="protein sequence ID" value="XBS68002.1"/>
    <property type="molecule type" value="Genomic_DNA"/>
</dbReference>
<feature type="region of interest" description="Disordered" evidence="1">
    <location>
        <begin position="43"/>
        <end position="70"/>
    </location>
</feature>
<evidence type="ECO:0000313" key="2">
    <source>
        <dbReference type="EMBL" id="XBS68002.1"/>
    </source>
</evidence>
<dbReference type="AlphaFoldDB" id="A0AAU7Q4C5"/>
<protein>
    <submittedName>
        <fullName evidence="2">Uncharacterized protein</fullName>
    </submittedName>
</protein>
<gene>
    <name evidence="2" type="ORF">ABK905_13960</name>
</gene>
<name>A0AAU7Q4C5_9GAMM</name>
<sequence>MQQAAKGDNVTTKFDDGVKPLSEDFNPFGIGFEMDLLSDAPAAHAMASSNPLQPDGDPAATYATTRGTPTMPARFTGPGFITCATCRKTKDCWIYWGWKKRR</sequence>
<accession>A0AAU7Q4C5</accession>
<evidence type="ECO:0000256" key="1">
    <source>
        <dbReference type="SAM" id="MobiDB-lite"/>
    </source>
</evidence>